<evidence type="ECO:0000256" key="2">
    <source>
        <dbReference type="ARBA" id="ARBA00012438"/>
    </source>
</evidence>
<keyword evidence="6" id="KW-0804">Transcription</keyword>
<evidence type="ECO:0000256" key="5">
    <source>
        <dbReference type="ARBA" id="ARBA00023125"/>
    </source>
</evidence>
<organism evidence="12 13">
    <name type="scientific">Dysgonomonas termitidis</name>
    <dbReference type="NCBI Taxonomy" id="1516126"/>
    <lineage>
        <taxon>Bacteria</taxon>
        <taxon>Pseudomonadati</taxon>
        <taxon>Bacteroidota</taxon>
        <taxon>Bacteroidia</taxon>
        <taxon>Bacteroidales</taxon>
        <taxon>Dysgonomonadaceae</taxon>
        <taxon>Dysgonomonas</taxon>
    </lineage>
</organism>
<dbReference type="InterPro" id="IPR005467">
    <property type="entry name" value="His_kinase_dom"/>
</dbReference>
<dbReference type="PANTHER" id="PTHR43547:SF2">
    <property type="entry name" value="HYBRID SIGNAL TRANSDUCTION HISTIDINE KINASE C"/>
    <property type="match status" value="1"/>
</dbReference>
<keyword evidence="8" id="KW-0812">Transmembrane</keyword>
<dbReference type="SUPFAM" id="SSF52172">
    <property type="entry name" value="CheY-like"/>
    <property type="match status" value="1"/>
</dbReference>
<evidence type="ECO:0000313" key="13">
    <source>
        <dbReference type="Proteomes" id="UP001596023"/>
    </source>
</evidence>
<dbReference type="Gene3D" id="2.130.10.10">
    <property type="entry name" value="YVTN repeat-like/Quinoprotein amine dehydrogenase"/>
    <property type="match status" value="3"/>
</dbReference>
<keyword evidence="8" id="KW-0472">Membrane</keyword>
<dbReference type="Pfam" id="PF00512">
    <property type="entry name" value="HisKA"/>
    <property type="match status" value="1"/>
</dbReference>
<dbReference type="SMART" id="SM00387">
    <property type="entry name" value="HATPase_c"/>
    <property type="match status" value="1"/>
</dbReference>
<name>A0ABV9KXU7_9BACT</name>
<feature type="modified residue" description="4-aspartylphosphate" evidence="7">
    <location>
        <position position="1103"/>
    </location>
</feature>
<evidence type="ECO:0000256" key="3">
    <source>
        <dbReference type="ARBA" id="ARBA00022553"/>
    </source>
</evidence>
<accession>A0ABV9KXU7</accession>
<evidence type="ECO:0000313" key="12">
    <source>
        <dbReference type="EMBL" id="MFC4675069.1"/>
    </source>
</evidence>
<reference evidence="13" key="1">
    <citation type="journal article" date="2019" name="Int. J. Syst. Evol. Microbiol.">
        <title>The Global Catalogue of Microorganisms (GCM) 10K type strain sequencing project: providing services to taxonomists for standard genome sequencing and annotation.</title>
        <authorList>
            <consortium name="The Broad Institute Genomics Platform"/>
            <consortium name="The Broad Institute Genome Sequencing Center for Infectious Disease"/>
            <person name="Wu L."/>
            <person name="Ma J."/>
        </authorList>
    </citation>
    <scope>NUCLEOTIDE SEQUENCE [LARGE SCALE GENOMIC DNA]</scope>
    <source>
        <strain evidence="13">CCUG 66188</strain>
    </source>
</reference>
<keyword evidence="5" id="KW-0238">DNA-binding</keyword>
<dbReference type="InterPro" id="IPR011110">
    <property type="entry name" value="Reg_prop"/>
</dbReference>
<keyword evidence="3 7" id="KW-0597">Phosphoprotein</keyword>
<dbReference type="Proteomes" id="UP001596023">
    <property type="component" value="Unassembled WGS sequence"/>
</dbReference>
<sequence length="1313" mass="150565">MKRIILILLILILIIPLQAQEYTHYTTIDGLSGTDVTAICENENFLWIATNDGLNRFDGREFKVYRNDNTSPNSISENNIETLMFDSKGLLWIGFKTGGADIFNPRKNKFIHISEIIKDYPQRVISIYEDSEKNIWLGTWEDGLYQLTPTGEGDLSYHVSKHYPKNIVSSIVEKPKGKLWIGTYYGYFLYDIENKKDISLKENYYAVTQFLDTGEKNSLWFSVWANGLYKLEWNEDTFLTKETSMTKNMGDIYRIFPATDNKLYLGTWGDGIKETGTGSDVYPKSLQIDAPVILSFYRDRHSRFWAGTYGTGLFRLNDKSKGITDLSPINKNGLSAAYSLHYFGSDQLLVGTQGDGLYLYDIKNHNLQPRLIKNTGSLFHKYILSLYKDDEVLIVGNDDTGLQYAPLKADGKTDFSLRTYHIDKNFGKVTAIFKSSNSIFWMGTKQYGLVSMKYDSAKENFIDYIHYDSFGMDEITGFSETVDGQIWVSSHSGIYLLDPMTNKVQQYDENVSEMIYSLADDQKDKCLWLGTSGGLRRLNYAGNGKIENPFSSEMLPDGAIRDVILDTYNNLWFSVSNRIFCYTNSAHELKEINSGIPNKQLLFSTTRCKTNGKQYVIFGGTNSLLLIDPQVVLNQPEHTKILLTELQIDHQTVDVGQKIYGKIVLDEDTEYTDSITLSYLCKWISLSFTEVGWDNYHNSYQYQIKGFSDDWQYLDITKPITFSQLPPGDYTLQIRLNNTSLTKKYDPLWSLHITITPPWWQTGTFYSVLLLVISLVLLGIFFIIKNYYKKRQLQRLKEIEKKKKEELLQEKESFFAGLSHDLLTPFSLIIAPVSDLIRDETMNEDQHEKLEIISKNATFLADIFSTILDFKRAEQIDTEIKEKNIELVSFVYIIVNAFDYLAKSNKIKLSYHSCISDLYISIDNIKLERILYNLISNALKFTKEGGEVDVLLSYDEVAGIFYLKVKDTGIGVSRQNKEKVFEKFYREEKNGDSQGLGLGLYTTRKFLHMMGGEVNIESIPEKGTVFTINLPAKMIDRPKPALDIKDNIDTDGLFTILLVEDNTQLRDYLKKKLSVHFEVAVASNGIEALDFIKNNLPEIVVSDVMMPEMDGFTLCSTIKNTPMYSEVFVILLSARSSSEDEMQGYKAGADFYIKKPFDPEILIKQMVNVYATRQQRRKQIITDLLSPQNDSAKSHSKDDFLGKAVKIIEEHLMDENFKIDEFAAEMNLSKTVLHRKFKLIVGETPNIFIRNIRLHKAANMLKETDLSISEIGYLAGFSQAHYFIKCFKELYQDTPKNFRVKNKVGDTNTNEDN</sequence>
<evidence type="ECO:0000256" key="7">
    <source>
        <dbReference type="PROSITE-ProRule" id="PRU00169"/>
    </source>
</evidence>
<feature type="domain" description="Histidine kinase" evidence="10">
    <location>
        <begin position="817"/>
        <end position="1034"/>
    </location>
</feature>
<dbReference type="Pfam" id="PF07494">
    <property type="entry name" value="Reg_prop"/>
    <property type="match status" value="1"/>
</dbReference>
<dbReference type="PROSITE" id="PS01124">
    <property type="entry name" value="HTH_ARAC_FAMILY_2"/>
    <property type="match status" value="1"/>
</dbReference>
<dbReference type="Pfam" id="PF02518">
    <property type="entry name" value="HATPase_c"/>
    <property type="match status" value="1"/>
</dbReference>
<evidence type="ECO:0000259" key="11">
    <source>
        <dbReference type="PROSITE" id="PS50110"/>
    </source>
</evidence>
<dbReference type="Pfam" id="PF07495">
    <property type="entry name" value="Y_Y_Y"/>
    <property type="match status" value="1"/>
</dbReference>
<dbReference type="InterPro" id="IPR011006">
    <property type="entry name" value="CheY-like_superfamily"/>
</dbReference>
<dbReference type="SMART" id="SM00342">
    <property type="entry name" value="HTH_ARAC"/>
    <property type="match status" value="1"/>
</dbReference>
<evidence type="ECO:0000259" key="9">
    <source>
        <dbReference type="PROSITE" id="PS01124"/>
    </source>
</evidence>
<keyword evidence="8" id="KW-1133">Transmembrane helix</keyword>
<dbReference type="PROSITE" id="PS50110">
    <property type="entry name" value="RESPONSE_REGULATORY"/>
    <property type="match status" value="1"/>
</dbReference>
<dbReference type="SUPFAM" id="SSF46689">
    <property type="entry name" value="Homeodomain-like"/>
    <property type="match status" value="1"/>
</dbReference>
<dbReference type="InterPro" id="IPR013783">
    <property type="entry name" value="Ig-like_fold"/>
</dbReference>
<evidence type="ECO:0000256" key="1">
    <source>
        <dbReference type="ARBA" id="ARBA00000085"/>
    </source>
</evidence>
<feature type="transmembrane region" description="Helical" evidence="8">
    <location>
        <begin position="765"/>
        <end position="788"/>
    </location>
</feature>
<dbReference type="InterPro" id="IPR003661">
    <property type="entry name" value="HisK_dim/P_dom"/>
</dbReference>
<dbReference type="EMBL" id="JBHSGN010000090">
    <property type="protein sequence ID" value="MFC4675069.1"/>
    <property type="molecule type" value="Genomic_DNA"/>
</dbReference>
<dbReference type="SMART" id="SM00388">
    <property type="entry name" value="HisKA"/>
    <property type="match status" value="1"/>
</dbReference>
<feature type="domain" description="Response regulatory" evidence="11">
    <location>
        <begin position="1055"/>
        <end position="1170"/>
    </location>
</feature>
<dbReference type="Gene3D" id="2.60.40.10">
    <property type="entry name" value="Immunoglobulins"/>
    <property type="match status" value="1"/>
</dbReference>
<gene>
    <name evidence="12" type="ORF">ACFO6W_15315</name>
</gene>
<dbReference type="InterPro" id="IPR018060">
    <property type="entry name" value="HTH_AraC"/>
</dbReference>
<dbReference type="Gene3D" id="3.30.565.10">
    <property type="entry name" value="Histidine kinase-like ATPase, C-terminal domain"/>
    <property type="match status" value="1"/>
</dbReference>
<dbReference type="SUPFAM" id="SSF63829">
    <property type="entry name" value="Calcium-dependent phosphotriesterase"/>
    <property type="match status" value="3"/>
</dbReference>
<dbReference type="EC" id="2.7.13.3" evidence="2"/>
<dbReference type="Pfam" id="PF12833">
    <property type="entry name" value="HTH_18"/>
    <property type="match status" value="1"/>
</dbReference>
<dbReference type="InterPro" id="IPR036097">
    <property type="entry name" value="HisK_dim/P_sf"/>
</dbReference>
<keyword evidence="4" id="KW-0805">Transcription regulation</keyword>
<dbReference type="RefSeq" id="WP_379997937.1">
    <property type="nucleotide sequence ID" value="NZ_JBHSGN010000090.1"/>
</dbReference>
<evidence type="ECO:0000256" key="6">
    <source>
        <dbReference type="ARBA" id="ARBA00023163"/>
    </source>
</evidence>
<dbReference type="InterPro" id="IPR011123">
    <property type="entry name" value="Y_Y_Y"/>
</dbReference>
<evidence type="ECO:0000259" key="10">
    <source>
        <dbReference type="PROSITE" id="PS50109"/>
    </source>
</evidence>
<dbReference type="InterPro" id="IPR001789">
    <property type="entry name" value="Sig_transdc_resp-reg_receiver"/>
</dbReference>
<dbReference type="PROSITE" id="PS50109">
    <property type="entry name" value="HIS_KIN"/>
    <property type="match status" value="1"/>
</dbReference>
<dbReference type="Gene3D" id="1.10.287.130">
    <property type="match status" value="1"/>
</dbReference>
<feature type="domain" description="HTH araC/xylS-type" evidence="9">
    <location>
        <begin position="1202"/>
        <end position="1301"/>
    </location>
</feature>
<dbReference type="PROSITE" id="PS00041">
    <property type="entry name" value="HTH_ARAC_FAMILY_1"/>
    <property type="match status" value="1"/>
</dbReference>
<dbReference type="PANTHER" id="PTHR43547">
    <property type="entry name" value="TWO-COMPONENT HISTIDINE KINASE"/>
    <property type="match status" value="1"/>
</dbReference>
<dbReference type="Gene3D" id="1.10.10.60">
    <property type="entry name" value="Homeodomain-like"/>
    <property type="match status" value="1"/>
</dbReference>
<dbReference type="PRINTS" id="PR00344">
    <property type="entry name" value="BCTRLSENSOR"/>
</dbReference>
<protein>
    <recommendedName>
        <fullName evidence="2">histidine kinase</fullName>
        <ecNumber evidence="2">2.7.13.3</ecNumber>
    </recommendedName>
</protein>
<dbReference type="InterPro" id="IPR009057">
    <property type="entry name" value="Homeodomain-like_sf"/>
</dbReference>
<proteinExistence type="predicted"/>
<dbReference type="SUPFAM" id="SSF47384">
    <property type="entry name" value="Homodimeric domain of signal transducing histidine kinase"/>
    <property type="match status" value="1"/>
</dbReference>
<keyword evidence="13" id="KW-1185">Reference proteome</keyword>
<dbReference type="InterPro" id="IPR036890">
    <property type="entry name" value="HATPase_C_sf"/>
</dbReference>
<dbReference type="InterPro" id="IPR015943">
    <property type="entry name" value="WD40/YVTN_repeat-like_dom_sf"/>
</dbReference>
<dbReference type="CDD" id="cd00075">
    <property type="entry name" value="HATPase"/>
    <property type="match status" value="1"/>
</dbReference>
<dbReference type="CDD" id="cd00082">
    <property type="entry name" value="HisKA"/>
    <property type="match status" value="1"/>
</dbReference>
<dbReference type="Gene3D" id="3.40.50.2300">
    <property type="match status" value="1"/>
</dbReference>
<dbReference type="SUPFAM" id="SSF55874">
    <property type="entry name" value="ATPase domain of HSP90 chaperone/DNA topoisomerase II/histidine kinase"/>
    <property type="match status" value="1"/>
</dbReference>
<dbReference type="SMART" id="SM00448">
    <property type="entry name" value="REC"/>
    <property type="match status" value="1"/>
</dbReference>
<comment type="catalytic activity">
    <reaction evidence="1">
        <text>ATP + protein L-histidine = ADP + protein N-phospho-L-histidine.</text>
        <dbReference type="EC" id="2.7.13.3"/>
    </reaction>
</comment>
<dbReference type="InterPro" id="IPR003594">
    <property type="entry name" value="HATPase_dom"/>
</dbReference>
<dbReference type="InterPro" id="IPR018062">
    <property type="entry name" value="HTH_AraC-typ_CS"/>
</dbReference>
<evidence type="ECO:0000256" key="8">
    <source>
        <dbReference type="SAM" id="Phobius"/>
    </source>
</evidence>
<dbReference type="InterPro" id="IPR004358">
    <property type="entry name" value="Sig_transdc_His_kin-like_C"/>
</dbReference>
<comment type="caution">
    <text evidence="12">The sequence shown here is derived from an EMBL/GenBank/DDBJ whole genome shotgun (WGS) entry which is preliminary data.</text>
</comment>
<dbReference type="Pfam" id="PF00072">
    <property type="entry name" value="Response_reg"/>
    <property type="match status" value="1"/>
</dbReference>
<evidence type="ECO:0000256" key="4">
    <source>
        <dbReference type="ARBA" id="ARBA00023015"/>
    </source>
</evidence>